<dbReference type="Pfam" id="PF00035">
    <property type="entry name" value="dsrm"/>
    <property type="match status" value="1"/>
</dbReference>
<evidence type="ECO:0000256" key="3">
    <source>
        <dbReference type="ARBA" id="ARBA00010183"/>
    </source>
</evidence>
<dbReference type="GO" id="GO:0003725">
    <property type="term" value="F:double-stranded RNA binding"/>
    <property type="evidence" value="ECO:0007669"/>
    <property type="project" value="TreeGrafter"/>
</dbReference>
<evidence type="ECO:0000256" key="6">
    <source>
        <dbReference type="ARBA" id="ARBA00022552"/>
    </source>
</evidence>
<keyword evidence="15" id="KW-0699">rRNA-binding</keyword>
<feature type="active site" evidence="15">
    <location>
        <position position="123"/>
    </location>
</feature>
<evidence type="ECO:0000256" key="10">
    <source>
        <dbReference type="ARBA" id="ARBA00022723"/>
    </source>
</evidence>
<evidence type="ECO:0000259" key="17">
    <source>
        <dbReference type="PROSITE" id="PS50142"/>
    </source>
</evidence>
<keyword evidence="19" id="KW-1185">Reference proteome</keyword>
<keyword evidence="10 15" id="KW-0479">Metal-binding</keyword>
<dbReference type="GO" id="GO:0006364">
    <property type="term" value="P:rRNA processing"/>
    <property type="evidence" value="ECO:0007669"/>
    <property type="project" value="UniProtKB-UniRule"/>
</dbReference>
<dbReference type="OrthoDB" id="9805026at2"/>
<feature type="active site" evidence="15">
    <location>
        <position position="51"/>
    </location>
</feature>
<keyword evidence="6 15" id="KW-0698">rRNA processing</keyword>
<keyword evidence="13 15" id="KW-0460">Magnesium</keyword>
<protein>
    <recommendedName>
        <fullName evidence="15">Ribonuclease 3</fullName>
        <ecNumber evidence="15">3.1.26.3</ecNumber>
    </recommendedName>
    <alternativeName>
        <fullName evidence="15">Ribonuclease III</fullName>
        <shortName evidence="15">RNase III</shortName>
    </alternativeName>
</protein>
<evidence type="ECO:0000256" key="9">
    <source>
        <dbReference type="ARBA" id="ARBA00022722"/>
    </source>
</evidence>
<dbReference type="GO" id="GO:0004525">
    <property type="term" value="F:ribonuclease III activity"/>
    <property type="evidence" value="ECO:0007669"/>
    <property type="project" value="UniProtKB-UniRule"/>
</dbReference>
<evidence type="ECO:0000256" key="14">
    <source>
        <dbReference type="ARBA" id="ARBA00022884"/>
    </source>
</evidence>
<sequence>MNAMERELEERIGYTFRTKSLLSQALTHSSYANEKHLGHLGCNERLEFLGDSVLEVVTSDFLFHRFPDMPEGDLTKTRASMVCEPTLAYCAEQFELGKYLHLGKGEDATGGRTRNSVVSDALESLIGAIYLDSGFESARTFILKFIMNDMEHKKLFFDSKTNLQEIVQGSGIGELSYVLLAEEGPDHNKSFEVAASIDGREIGRGKGRTKKAAEQRAAYEGILCLKKEQGTCI</sequence>
<comment type="cofactor">
    <cofactor evidence="15">
        <name>Mg(2+)</name>
        <dbReference type="ChEBI" id="CHEBI:18420"/>
    </cofactor>
</comment>
<dbReference type="SMART" id="SM00535">
    <property type="entry name" value="RIBOc"/>
    <property type="match status" value="1"/>
</dbReference>
<reference evidence="18 19" key="1">
    <citation type="submission" date="2016-10" db="EMBL/GenBank/DDBJ databases">
        <authorList>
            <person name="de Groot N.N."/>
        </authorList>
    </citation>
    <scope>NUCLEOTIDE SEQUENCE [LARGE SCALE GENOMIC DNA]</scope>
    <source>
        <strain evidence="18 19">KH1P1</strain>
    </source>
</reference>
<dbReference type="HAMAP" id="MF_00104">
    <property type="entry name" value="RNase_III"/>
    <property type="match status" value="1"/>
</dbReference>
<dbReference type="InterPro" id="IPR014720">
    <property type="entry name" value="dsRBD_dom"/>
</dbReference>
<organism evidence="18 19">
    <name type="scientific">[Clostridium] aminophilum</name>
    <dbReference type="NCBI Taxonomy" id="1526"/>
    <lineage>
        <taxon>Bacteria</taxon>
        <taxon>Bacillati</taxon>
        <taxon>Bacillota</taxon>
        <taxon>Clostridia</taxon>
        <taxon>Lachnospirales</taxon>
        <taxon>Lachnospiraceae</taxon>
    </lineage>
</organism>
<feature type="domain" description="RNase III" evidence="17">
    <location>
        <begin position="5"/>
        <end position="134"/>
    </location>
</feature>
<dbReference type="CDD" id="cd00593">
    <property type="entry name" value="RIBOc"/>
    <property type="match status" value="1"/>
</dbReference>
<keyword evidence="7 15" id="KW-0507">mRNA processing</keyword>
<comment type="function">
    <text evidence="15">Digests double-stranded RNA. Involved in the processing of primary rRNA transcript to yield the immediate precursors to the large and small rRNAs (23S and 16S). Processes some mRNAs, and tRNAs when they are encoded in the rRNA operon. Processes pre-crRNA and tracrRNA of type II CRISPR loci if present in the organism.</text>
</comment>
<feature type="binding site" evidence="15">
    <location>
        <position position="47"/>
    </location>
    <ligand>
        <name>Mg(2+)</name>
        <dbReference type="ChEBI" id="CHEBI:18420"/>
    </ligand>
</feature>
<dbReference type="PROSITE" id="PS50142">
    <property type="entry name" value="RNASE_3_2"/>
    <property type="match status" value="1"/>
</dbReference>
<dbReference type="GO" id="GO:0006397">
    <property type="term" value="P:mRNA processing"/>
    <property type="evidence" value="ECO:0007669"/>
    <property type="project" value="UniProtKB-UniRule"/>
</dbReference>
<dbReference type="CDD" id="cd10845">
    <property type="entry name" value="DSRM_RNAse_III_family"/>
    <property type="match status" value="1"/>
</dbReference>
<evidence type="ECO:0000256" key="11">
    <source>
        <dbReference type="ARBA" id="ARBA00022759"/>
    </source>
</evidence>
<dbReference type="Proteomes" id="UP000199820">
    <property type="component" value="Unassembled WGS sequence"/>
</dbReference>
<dbReference type="PROSITE" id="PS00517">
    <property type="entry name" value="RNASE_3_1"/>
    <property type="match status" value="1"/>
</dbReference>
<evidence type="ECO:0000256" key="5">
    <source>
        <dbReference type="ARBA" id="ARBA00022490"/>
    </source>
</evidence>
<feature type="binding site" evidence="15">
    <location>
        <position position="120"/>
    </location>
    <ligand>
        <name>Mg(2+)</name>
        <dbReference type="ChEBI" id="CHEBI:18420"/>
    </ligand>
</feature>
<evidence type="ECO:0000313" key="19">
    <source>
        <dbReference type="Proteomes" id="UP000199820"/>
    </source>
</evidence>
<dbReference type="SUPFAM" id="SSF54768">
    <property type="entry name" value="dsRNA-binding domain-like"/>
    <property type="match status" value="1"/>
</dbReference>
<keyword evidence="8 15" id="KW-0819">tRNA processing</keyword>
<dbReference type="PANTHER" id="PTHR11207:SF0">
    <property type="entry name" value="RIBONUCLEASE 3"/>
    <property type="match status" value="1"/>
</dbReference>
<dbReference type="InterPro" id="IPR000999">
    <property type="entry name" value="RNase_III_dom"/>
</dbReference>
<keyword evidence="11 15" id="KW-0255">Endonuclease</keyword>
<dbReference type="Gene3D" id="3.30.160.20">
    <property type="match status" value="1"/>
</dbReference>
<keyword evidence="5 15" id="KW-0963">Cytoplasm</keyword>
<dbReference type="Pfam" id="PF14622">
    <property type="entry name" value="Ribonucleas_3_3"/>
    <property type="match status" value="1"/>
</dbReference>
<evidence type="ECO:0000256" key="15">
    <source>
        <dbReference type="HAMAP-Rule" id="MF_00104"/>
    </source>
</evidence>
<evidence type="ECO:0000256" key="4">
    <source>
        <dbReference type="ARBA" id="ARBA00011738"/>
    </source>
</evidence>
<dbReference type="EC" id="3.1.26.3" evidence="15"/>
<keyword evidence="14 15" id="KW-0694">RNA-binding</keyword>
<keyword evidence="9 15" id="KW-0540">Nuclease</keyword>
<dbReference type="NCBIfam" id="TIGR02191">
    <property type="entry name" value="RNaseIII"/>
    <property type="match status" value="1"/>
</dbReference>
<evidence type="ECO:0000256" key="7">
    <source>
        <dbReference type="ARBA" id="ARBA00022664"/>
    </source>
</evidence>
<dbReference type="SUPFAM" id="SSF69065">
    <property type="entry name" value="RNase III domain-like"/>
    <property type="match status" value="1"/>
</dbReference>
<evidence type="ECO:0000256" key="13">
    <source>
        <dbReference type="ARBA" id="ARBA00022842"/>
    </source>
</evidence>
<feature type="binding site" evidence="15">
    <location>
        <position position="123"/>
    </location>
    <ligand>
        <name>Mg(2+)</name>
        <dbReference type="ChEBI" id="CHEBI:18420"/>
    </ligand>
</feature>
<evidence type="ECO:0000313" key="18">
    <source>
        <dbReference type="EMBL" id="SET00177.1"/>
    </source>
</evidence>
<dbReference type="AlphaFoldDB" id="A0A1I0B283"/>
<dbReference type="GO" id="GO:0046872">
    <property type="term" value="F:metal ion binding"/>
    <property type="evidence" value="ECO:0007669"/>
    <property type="project" value="UniProtKB-KW"/>
</dbReference>
<dbReference type="PANTHER" id="PTHR11207">
    <property type="entry name" value="RIBONUCLEASE III"/>
    <property type="match status" value="1"/>
</dbReference>
<keyword evidence="12 15" id="KW-0378">Hydrolase</keyword>
<dbReference type="eggNOG" id="COG0571">
    <property type="taxonomic scope" value="Bacteria"/>
</dbReference>
<dbReference type="FunFam" id="3.30.160.20:FF:000003">
    <property type="entry name" value="Ribonuclease 3"/>
    <property type="match status" value="1"/>
</dbReference>
<dbReference type="GO" id="GO:0019843">
    <property type="term" value="F:rRNA binding"/>
    <property type="evidence" value="ECO:0007669"/>
    <property type="project" value="UniProtKB-KW"/>
</dbReference>
<dbReference type="Gene3D" id="1.10.1520.10">
    <property type="entry name" value="Ribonuclease III domain"/>
    <property type="match status" value="1"/>
</dbReference>
<accession>A0A1I0B283</accession>
<name>A0A1I0B283_9FIRM</name>
<dbReference type="PROSITE" id="PS50137">
    <property type="entry name" value="DS_RBD"/>
    <property type="match status" value="1"/>
</dbReference>
<dbReference type="InterPro" id="IPR036389">
    <property type="entry name" value="RNase_III_sf"/>
</dbReference>
<dbReference type="STRING" id="1526.SAMN02910262_01577"/>
<dbReference type="GO" id="GO:0005737">
    <property type="term" value="C:cytoplasm"/>
    <property type="evidence" value="ECO:0007669"/>
    <property type="project" value="UniProtKB-SubCell"/>
</dbReference>
<evidence type="ECO:0000256" key="8">
    <source>
        <dbReference type="ARBA" id="ARBA00022694"/>
    </source>
</evidence>
<proteinExistence type="inferred from homology"/>
<evidence type="ECO:0000256" key="12">
    <source>
        <dbReference type="ARBA" id="ARBA00022801"/>
    </source>
</evidence>
<feature type="domain" description="DRBM" evidence="16">
    <location>
        <begin position="158"/>
        <end position="227"/>
    </location>
</feature>
<dbReference type="FunFam" id="1.10.1520.10:FF:000001">
    <property type="entry name" value="Ribonuclease 3"/>
    <property type="match status" value="1"/>
</dbReference>
<evidence type="ECO:0000256" key="1">
    <source>
        <dbReference type="ARBA" id="ARBA00000109"/>
    </source>
</evidence>
<comment type="subunit">
    <text evidence="4 15">Homodimer.</text>
</comment>
<dbReference type="RefSeq" id="WP_074648229.1">
    <property type="nucleotide sequence ID" value="NZ_FOIL01000003.1"/>
</dbReference>
<dbReference type="EMBL" id="FOIL01000003">
    <property type="protein sequence ID" value="SET00177.1"/>
    <property type="molecule type" value="Genomic_DNA"/>
</dbReference>
<dbReference type="SMART" id="SM00358">
    <property type="entry name" value="DSRM"/>
    <property type="match status" value="1"/>
</dbReference>
<evidence type="ECO:0000256" key="2">
    <source>
        <dbReference type="ARBA" id="ARBA00004496"/>
    </source>
</evidence>
<evidence type="ECO:0000259" key="16">
    <source>
        <dbReference type="PROSITE" id="PS50137"/>
    </source>
</evidence>
<dbReference type="GO" id="GO:0008033">
    <property type="term" value="P:tRNA processing"/>
    <property type="evidence" value="ECO:0007669"/>
    <property type="project" value="UniProtKB-KW"/>
</dbReference>
<comment type="subcellular location">
    <subcellularLocation>
        <location evidence="2 15">Cytoplasm</location>
    </subcellularLocation>
</comment>
<comment type="similarity">
    <text evidence="3">Belongs to the ribonuclease III family.</text>
</comment>
<dbReference type="GO" id="GO:0010468">
    <property type="term" value="P:regulation of gene expression"/>
    <property type="evidence" value="ECO:0007669"/>
    <property type="project" value="TreeGrafter"/>
</dbReference>
<gene>
    <name evidence="15" type="primary">rnc</name>
    <name evidence="18" type="ORF">SAMN04487771_100344</name>
</gene>
<comment type="catalytic activity">
    <reaction evidence="1 15">
        <text>Endonucleolytic cleavage to 5'-phosphomonoester.</text>
        <dbReference type="EC" id="3.1.26.3"/>
    </reaction>
</comment>
<dbReference type="GO" id="GO:0042802">
    <property type="term" value="F:identical protein binding"/>
    <property type="evidence" value="ECO:0007669"/>
    <property type="project" value="UniProtKB-ARBA"/>
</dbReference>
<dbReference type="InterPro" id="IPR011907">
    <property type="entry name" value="RNase_III"/>
</dbReference>